<dbReference type="RefSeq" id="WP_158348645.1">
    <property type="nucleotide sequence ID" value="NZ_JAHQCW010000010.1"/>
</dbReference>
<comment type="caution">
    <text evidence="3">The sequence shown here is derived from an EMBL/GenBank/DDBJ whole genome shotgun (WGS) entry which is preliminary data.</text>
</comment>
<dbReference type="AlphaFoldDB" id="A0A949NHP6"/>
<name>A0A949NHP6_9FIRM</name>
<dbReference type="Proteomes" id="UP000712157">
    <property type="component" value="Unassembled WGS sequence"/>
</dbReference>
<sequence length="108" mass="11528">MKNKKALALTVIGYTALGLGCLSGFIMLTQSELAATLSCIIAGVISCFLFLGFAEIIELLQQNLNIMRGMASAQNPPRFVAQNGGNHPQQPVPPKKPEVVPEEPLPPL</sequence>
<feature type="transmembrane region" description="Helical" evidence="2">
    <location>
        <begin position="34"/>
        <end position="60"/>
    </location>
</feature>
<evidence type="ECO:0000256" key="2">
    <source>
        <dbReference type="SAM" id="Phobius"/>
    </source>
</evidence>
<gene>
    <name evidence="3" type="ORF">KTH89_07970</name>
</gene>
<keyword evidence="2" id="KW-1133">Transmembrane helix</keyword>
<keyword evidence="2" id="KW-0472">Membrane</keyword>
<evidence type="ECO:0000313" key="3">
    <source>
        <dbReference type="EMBL" id="MBU9736470.1"/>
    </source>
</evidence>
<feature type="transmembrane region" description="Helical" evidence="2">
    <location>
        <begin position="7"/>
        <end position="28"/>
    </location>
</feature>
<dbReference type="PROSITE" id="PS51257">
    <property type="entry name" value="PROKAR_LIPOPROTEIN"/>
    <property type="match status" value="1"/>
</dbReference>
<dbReference type="EMBL" id="JAHQCW010000010">
    <property type="protein sequence ID" value="MBU9736470.1"/>
    <property type="molecule type" value="Genomic_DNA"/>
</dbReference>
<proteinExistence type="predicted"/>
<evidence type="ECO:0000256" key="1">
    <source>
        <dbReference type="SAM" id="MobiDB-lite"/>
    </source>
</evidence>
<reference evidence="3" key="1">
    <citation type="submission" date="2021-06" db="EMBL/GenBank/DDBJ databases">
        <title>Description of novel taxa of the family Lachnospiraceae.</title>
        <authorList>
            <person name="Chaplin A.V."/>
            <person name="Sokolova S.R."/>
            <person name="Pikina A.P."/>
            <person name="Korzhanova M."/>
            <person name="Belova V."/>
            <person name="Korostin D."/>
            <person name="Efimov B.A."/>
        </authorList>
    </citation>
    <scope>NUCLEOTIDE SEQUENCE</scope>
    <source>
        <strain evidence="3">ASD5720</strain>
    </source>
</reference>
<accession>A0A949NHP6</accession>
<protein>
    <submittedName>
        <fullName evidence="3">Uncharacterized protein</fullName>
    </submittedName>
</protein>
<organism evidence="3 4">
    <name type="scientific">Diplocloster agilis</name>
    <dbReference type="NCBI Taxonomy" id="2850323"/>
    <lineage>
        <taxon>Bacteria</taxon>
        <taxon>Bacillati</taxon>
        <taxon>Bacillota</taxon>
        <taxon>Clostridia</taxon>
        <taxon>Lachnospirales</taxon>
        <taxon>Lachnospiraceae</taxon>
        <taxon>Diplocloster</taxon>
    </lineage>
</organism>
<keyword evidence="4" id="KW-1185">Reference proteome</keyword>
<feature type="region of interest" description="Disordered" evidence="1">
    <location>
        <begin position="76"/>
        <end position="108"/>
    </location>
</feature>
<evidence type="ECO:0000313" key="4">
    <source>
        <dbReference type="Proteomes" id="UP000712157"/>
    </source>
</evidence>
<keyword evidence="2" id="KW-0812">Transmembrane</keyword>